<dbReference type="SUPFAM" id="SSF52266">
    <property type="entry name" value="SGNH hydrolase"/>
    <property type="match status" value="1"/>
</dbReference>
<dbReference type="Gene3D" id="3.40.50.1110">
    <property type="entry name" value="SGNH hydrolase"/>
    <property type="match status" value="1"/>
</dbReference>
<dbReference type="InterPro" id="IPR036514">
    <property type="entry name" value="SGNH_hydro_sf"/>
</dbReference>
<reference evidence="2 3" key="1">
    <citation type="submission" date="2019-11" db="EMBL/GenBank/DDBJ databases">
        <title>Pedobacter sp. HMF7056 Genome sequencing and assembly.</title>
        <authorList>
            <person name="Kang H."/>
            <person name="Kim H."/>
            <person name="Joh K."/>
        </authorList>
    </citation>
    <scope>NUCLEOTIDE SEQUENCE [LARGE SCALE GENOMIC DNA]</scope>
    <source>
        <strain evidence="2 3">HMF7056</strain>
    </source>
</reference>
<dbReference type="InterPro" id="IPR013830">
    <property type="entry name" value="SGNH_hydro"/>
</dbReference>
<name>A0A7K1Y3B9_9SPHI</name>
<dbReference type="Pfam" id="PF13472">
    <property type="entry name" value="Lipase_GDSL_2"/>
    <property type="match status" value="1"/>
</dbReference>
<dbReference type="Proteomes" id="UP000451233">
    <property type="component" value="Unassembled WGS sequence"/>
</dbReference>
<evidence type="ECO:0000313" key="2">
    <source>
        <dbReference type="EMBL" id="MXV17741.1"/>
    </source>
</evidence>
<evidence type="ECO:0000313" key="3">
    <source>
        <dbReference type="Proteomes" id="UP000451233"/>
    </source>
</evidence>
<keyword evidence="3" id="KW-1185">Reference proteome</keyword>
<organism evidence="2 3">
    <name type="scientific">Hufsiella ginkgonis</name>
    <dbReference type="NCBI Taxonomy" id="2695274"/>
    <lineage>
        <taxon>Bacteria</taxon>
        <taxon>Pseudomonadati</taxon>
        <taxon>Bacteroidota</taxon>
        <taxon>Sphingobacteriia</taxon>
        <taxon>Sphingobacteriales</taxon>
        <taxon>Sphingobacteriaceae</taxon>
        <taxon>Hufsiella</taxon>
    </lineage>
</organism>
<dbReference type="EMBL" id="WVHS01000006">
    <property type="protein sequence ID" value="MXV17741.1"/>
    <property type="molecule type" value="Genomic_DNA"/>
</dbReference>
<dbReference type="GO" id="GO:0016788">
    <property type="term" value="F:hydrolase activity, acting on ester bonds"/>
    <property type="evidence" value="ECO:0007669"/>
    <property type="project" value="UniProtKB-ARBA"/>
</dbReference>
<comment type="caution">
    <text evidence="2">The sequence shown here is derived from an EMBL/GenBank/DDBJ whole genome shotgun (WGS) entry which is preliminary data.</text>
</comment>
<accession>A0A7K1Y3B9</accession>
<dbReference type="RefSeq" id="WP_160908754.1">
    <property type="nucleotide sequence ID" value="NZ_WVHS01000006.1"/>
</dbReference>
<feature type="domain" description="SGNH hydrolase-type esterase" evidence="1">
    <location>
        <begin position="32"/>
        <end position="184"/>
    </location>
</feature>
<sequence length="203" mass="23506">MYWYEEEVRMLEKAHLNDRADPGIIFYGSSSIRLWNGLQQDFSERKVTNLGFGGSTLAACVWFFDRIMTGYRPQAFVVYAGDNDLGDGRNPEEIFIFFQQLMVHVSARFGDLPCFFVSLKPSQSRWNIADRFRYTNNLIENEIIKLNANWIFVDVFKRMLDKYGMPDAAYYDPDGLHLSQAGYGLWKEIIGEKLAKSLPLINV</sequence>
<gene>
    <name evidence="2" type="ORF">GS398_20745</name>
</gene>
<proteinExistence type="predicted"/>
<protein>
    <submittedName>
        <fullName evidence="2">GDSL family lipase</fullName>
    </submittedName>
</protein>
<dbReference type="AlphaFoldDB" id="A0A7K1Y3B9"/>
<evidence type="ECO:0000259" key="1">
    <source>
        <dbReference type="Pfam" id="PF13472"/>
    </source>
</evidence>